<dbReference type="RefSeq" id="WP_119485767.1">
    <property type="nucleotide sequence ID" value="NZ_QYJN01000005.1"/>
</dbReference>
<evidence type="ECO:0000313" key="10">
    <source>
        <dbReference type="EMBL" id="RIP33436.1"/>
    </source>
</evidence>
<protein>
    <submittedName>
        <fullName evidence="10">Alanine:cation symporter family protein</fullName>
    </submittedName>
</protein>
<dbReference type="Proteomes" id="UP000265541">
    <property type="component" value="Unassembled WGS sequence"/>
</dbReference>
<dbReference type="GO" id="GO:0005283">
    <property type="term" value="F:amino acid:sodium symporter activity"/>
    <property type="evidence" value="ECO:0007669"/>
    <property type="project" value="InterPro"/>
</dbReference>
<keyword evidence="7 9" id="KW-1133">Transmembrane helix</keyword>
<dbReference type="NCBIfam" id="TIGR00835">
    <property type="entry name" value="agcS"/>
    <property type="match status" value="1"/>
</dbReference>
<keyword evidence="8 9" id="KW-0472">Membrane</keyword>
<dbReference type="PROSITE" id="PS00873">
    <property type="entry name" value="NA_ALANINE_SYMP"/>
    <property type="match status" value="1"/>
</dbReference>
<evidence type="ECO:0000256" key="2">
    <source>
        <dbReference type="ARBA" id="ARBA00009261"/>
    </source>
</evidence>
<dbReference type="Pfam" id="PF01235">
    <property type="entry name" value="Na_Ala_symp"/>
    <property type="match status" value="1"/>
</dbReference>
<evidence type="ECO:0000256" key="5">
    <source>
        <dbReference type="ARBA" id="ARBA00022692"/>
    </source>
</evidence>
<evidence type="ECO:0000256" key="9">
    <source>
        <dbReference type="RuleBase" id="RU363064"/>
    </source>
</evidence>
<dbReference type="Gene3D" id="1.20.1740.10">
    <property type="entry name" value="Amino acid/polyamine transporter I"/>
    <property type="match status" value="1"/>
</dbReference>
<name>A0A3A0VHR9_STAGA</name>
<sequence>MRDFDGLIPDWFKSIVQVGNDLIWSQYLIGLLITAGIFFTIGSKFVQLRWIPEMFRAIGEKPETLDSGKKGIAPFQAFAISAASRVGTGNIAGVATAIVLGGPGAVFWMWIIAFIGAASAFIEATLAQVYKVPDEDGGYRGGPAYYITKGLNQKWLGIVFAVLITVTFAFVFNTVQSNTIAESLKTQYDVSPVITGIILAILTAVIIFGGVRSIATMSSIIVPIMAILYIFIVVVILILNFDQIIPMITTIIKSAFGLEQAAGGAIGATILQGVKRGLFSNEAGMGSAPNAAATAAAPHPVKQGLIQSLGVFFDTMLVCTSTAIMILLYSGLKFGENAPQGVAVTQSALNEHIGSIGGIFLTVAIALFAFSSVVGNYYYGQSNIEFLSKNKVVLFIFRCLVVVLVFIGAVAKTDVVWSTADLFMGLMAIVNLVAIIGLSNIAFAVMNDYQKQRKAGRKPVFRPEELEINLFGIESWGMKK</sequence>
<feature type="transmembrane region" description="Helical" evidence="9">
    <location>
        <begin position="193"/>
        <end position="214"/>
    </location>
</feature>
<keyword evidence="6 9" id="KW-0769">Symport</keyword>
<evidence type="ECO:0000256" key="8">
    <source>
        <dbReference type="ARBA" id="ARBA00023136"/>
    </source>
</evidence>
<comment type="similarity">
    <text evidence="2 9">Belongs to the alanine or glycine:cation symporter (AGCS) (TC 2.A.25) family.</text>
</comment>
<gene>
    <name evidence="10" type="ORF">BUZ14_10010</name>
</gene>
<keyword evidence="5 9" id="KW-0812">Transmembrane</keyword>
<dbReference type="PANTHER" id="PTHR30330">
    <property type="entry name" value="AGSS FAMILY TRANSPORTER, SODIUM-ALANINE"/>
    <property type="match status" value="1"/>
</dbReference>
<evidence type="ECO:0000256" key="3">
    <source>
        <dbReference type="ARBA" id="ARBA00022448"/>
    </source>
</evidence>
<comment type="subcellular location">
    <subcellularLocation>
        <location evidence="1 9">Cell membrane</location>
        <topology evidence="1 9">Multi-pass membrane protein</topology>
    </subcellularLocation>
</comment>
<dbReference type="FunFam" id="1.20.1740.10:FF:000004">
    <property type="entry name" value="Sodium:alanine symporter family protein"/>
    <property type="match status" value="1"/>
</dbReference>
<reference evidence="10 11" key="1">
    <citation type="journal article" date="2016" name="Front. Microbiol.">
        <title>Comprehensive Phylogenetic Analysis of Bovine Non-aureus Staphylococci Species Based on Whole-Genome Sequencing.</title>
        <authorList>
            <person name="Naushad S."/>
            <person name="Barkema H.W."/>
            <person name="Luby C."/>
            <person name="Condas L.A."/>
            <person name="Nobrega D.B."/>
            <person name="Carson D.A."/>
            <person name="De Buck J."/>
        </authorList>
    </citation>
    <scope>NUCLEOTIDE SEQUENCE [LARGE SCALE GENOMIC DNA]</scope>
    <source>
        <strain evidence="10 11">SNUC 4781</strain>
    </source>
</reference>
<keyword evidence="4 9" id="KW-1003">Cell membrane</keyword>
<dbReference type="OrthoDB" id="9804874at2"/>
<evidence type="ECO:0000256" key="6">
    <source>
        <dbReference type="ARBA" id="ARBA00022847"/>
    </source>
</evidence>
<evidence type="ECO:0000256" key="7">
    <source>
        <dbReference type="ARBA" id="ARBA00022989"/>
    </source>
</evidence>
<feature type="transmembrane region" description="Helical" evidence="9">
    <location>
        <begin position="423"/>
        <end position="445"/>
    </location>
</feature>
<dbReference type="AlphaFoldDB" id="A0A3A0VHR9"/>
<evidence type="ECO:0000256" key="4">
    <source>
        <dbReference type="ARBA" id="ARBA00022475"/>
    </source>
</evidence>
<feature type="transmembrane region" description="Helical" evidence="9">
    <location>
        <begin position="352"/>
        <end position="380"/>
    </location>
</feature>
<keyword evidence="3 9" id="KW-0813">Transport</keyword>
<feature type="transmembrane region" description="Helical" evidence="9">
    <location>
        <begin position="155"/>
        <end position="172"/>
    </location>
</feature>
<dbReference type="EMBL" id="QYJN01000005">
    <property type="protein sequence ID" value="RIP33436.1"/>
    <property type="molecule type" value="Genomic_DNA"/>
</dbReference>
<feature type="transmembrane region" description="Helical" evidence="9">
    <location>
        <begin position="311"/>
        <end position="332"/>
    </location>
</feature>
<dbReference type="InterPro" id="IPR001463">
    <property type="entry name" value="Na/Ala_symport"/>
</dbReference>
<dbReference type="PRINTS" id="PR00175">
    <property type="entry name" value="NAALASMPORT"/>
</dbReference>
<proteinExistence type="inferred from homology"/>
<evidence type="ECO:0000256" key="1">
    <source>
        <dbReference type="ARBA" id="ARBA00004651"/>
    </source>
</evidence>
<comment type="caution">
    <text evidence="10">The sequence shown here is derived from an EMBL/GenBank/DDBJ whole genome shotgun (WGS) entry which is preliminary data.</text>
</comment>
<accession>A0A3A0VHR9</accession>
<dbReference type="PANTHER" id="PTHR30330:SF1">
    <property type="entry name" value="AMINO-ACID CARRIER PROTEIN ALST"/>
    <property type="match status" value="1"/>
</dbReference>
<dbReference type="GO" id="GO:0005886">
    <property type="term" value="C:plasma membrane"/>
    <property type="evidence" value="ECO:0007669"/>
    <property type="project" value="UniProtKB-SubCell"/>
</dbReference>
<evidence type="ECO:0000313" key="11">
    <source>
        <dbReference type="Proteomes" id="UP000265541"/>
    </source>
</evidence>
<feature type="transmembrane region" description="Helical" evidence="9">
    <location>
        <begin position="392"/>
        <end position="411"/>
    </location>
</feature>
<feature type="transmembrane region" description="Helical" evidence="9">
    <location>
        <begin position="27"/>
        <end position="46"/>
    </location>
</feature>
<organism evidence="10 11">
    <name type="scientific">Staphylococcus gallinarum</name>
    <dbReference type="NCBI Taxonomy" id="1293"/>
    <lineage>
        <taxon>Bacteria</taxon>
        <taxon>Bacillati</taxon>
        <taxon>Bacillota</taxon>
        <taxon>Bacilli</taxon>
        <taxon>Bacillales</taxon>
        <taxon>Staphylococcaceae</taxon>
        <taxon>Staphylococcus</taxon>
    </lineage>
</organism>
<feature type="transmembrane region" description="Helical" evidence="9">
    <location>
        <begin position="220"/>
        <end position="241"/>
    </location>
</feature>